<dbReference type="EMBL" id="GBRH01160225">
    <property type="protein sequence ID" value="JAE37671.1"/>
    <property type="molecule type" value="Transcribed_RNA"/>
</dbReference>
<name>A0A0A9HS19_ARUDO</name>
<evidence type="ECO:0000256" key="1">
    <source>
        <dbReference type="SAM" id="MobiDB-lite"/>
    </source>
</evidence>
<sequence>MPVGFASFSVASSPYFHQSEPNPFCQKHHYIIGPPNDSRSPSKQHHHPKEHA</sequence>
<reference evidence="2" key="1">
    <citation type="submission" date="2014-09" db="EMBL/GenBank/DDBJ databases">
        <authorList>
            <person name="Magalhaes I.L.F."/>
            <person name="Oliveira U."/>
            <person name="Santos F.R."/>
            <person name="Vidigal T.H.D.A."/>
            <person name="Brescovit A.D."/>
            <person name="Santos A.J."/>
        </authorList>
    </citation>
    <scope>NUCLEOTIDE SEQUENCE</scope>
    <source>
        <tissue evidence="2">Shoot tissue taken approximately 20 cm above the soil surface</tissue>
    </source>
</reference>
<proteinExistence type="predicted"/>
<organism evidence="2">
    <name type="scientific">Arundo donax</name>
    <name type="common">Giant reed</name>
    <name type="synonym">Donax arundinaceus</name>
    <dbReference type="NCBI Taxonomy" id="35708"/>
    <lineage>
        <taxon>Eukaryota</taxon>
        <taxon>Viridiplantae</taxon>
        <taxon>Streptophyta</taxon>
        <taxon>Embryophyta</taxon>
        <taxon>Tracheophyta</taxon>
        <taxon>Spermatophyta</taxon>
        <taxon>Magnoliopsida</taxon>
        <taxon>Liliopsida</taxon>
        <taxon>Poales</taxon>
        <taxon>Poaceae</taxon>
        <taxon>PACMAD clade</taxon>
        <taxon>Arundinoideae</taxon>
        <taxon>Arundineae</taxon>
        <taxon>Arundo</taxon>
    </lineage>
</organism>
<feature type="compositionally biased region" description="Basic residues" evidence="1">
    <location>
        <begin position="42"/>
        <end position="52"/>
    </location>
</feature>
<protein>
    <submittedName>
        <fullName evidence="2">Uncharacterized protein</fullName>
    </submittedName>
</protein>
<accession>A0A0A9HS19</accession>
<reference evidence="2" key="2">
    <citation type="journal article" date="2015" name="Data Brief">
        <title>Shoot transcriptome of the giant reed, Arundo donax.</title>
        <authorList>
            <person name="Barrero R.A."/>
            <person name="Guerrero F.D."/>
            <person name="Moolhuijzen P."/>
            <person name="Goolsby J.A."/>
            <person name="Tidwell J."/>
            <person name="Bellgard S.E."/>
            <person name="Bellgard M.I."/>
        </authorList>
    </citation>
    <scope>NUCLEOTIDE SEQUENCE</scope>
    <source>
        <tissue evidence="2">Shoot tissue taken approximately 20 cm above the soil surface</tissue>
    </source>
</reference>
<dbReference type="AlphaFoldDB" id="A0A0A9HS19"/>
<evidence type="ECO:0000313" key="2">
    <source>
        <dbReference type="EMBL" id="JAE37671.1"/>
    </source>
</evidence>
<feature type="region of interest" description="Disordered" evidence="1">
    <location>
        <begin position="26"/>
        <end position="52"/>
    </location>
</feature>